<dbReference type="OrthoDB" id="122670at2"/>
<keyword evidence="2" id="KW-1185">Reference proteome</keyword>
<dbReference type="InterPro" id="IPR025427">
    <property type="entry name" value="DUF4160"/>
</dbReference>
<reference evidence="1 2" key="1">
    <citation type="submission" date="2018-06" db="EMBL/GenBank/DDBJ databases">
        <title>Genomic Encyclopedia of Type Strains, Phase III (KMG-III): the genomes of soil and plant-associated and newly described type strains.</title>
        <authorList>
            <person name="Whitman W."/>
        </authorList>
    </citation>
    <scope>NUCLEOTIDE SEQUENCE [LARGE SCALE GENOMIC DNA]</scope>
    <source>
        <strain evidence="1 2">CECT 7377</strain>
    </source>
</reference>
<protein>
    <submittedName>
        <fullName evidence="1">Uncharacterized protein DUF4160</fullName>
    </submittedName>
</protein>
<gene>
    <name evidence="1" type="ORF">DFP80_11091</name>
</gene>
<evidence type="ECO:0000313" key="2">
    <source>
        <dbReference type="Proteomes" id="UP000252792"/>
    </source>
</evidence>
<name>A0A366J242_9GAMM</name>
<dbReference type="AlphaFoldDB" id="A0A366J242"/>
<dbReference type="RefSeq" id="WP_113917431.1">
    <property type="nucleotide sequence ID" value="NZ_QNSE01000010.1"/>
</dbReference>
<organism evidence="1 2">
    <name type="scientific">Marinomonas rhizomae</name>
    <dbReference type="NCBI Taxonomy" id="491948"/>
    <lineage>
        <taxon>Bacteria</taxon>
        <taxon>Pseudomonadati</taxon>
        <taxon>Pseudomonadota</taxon>
        <taxon>Gammaproteobacteria</taxon>
        <taxon>Oceanospirillales</taxon>
        <taxon>Oceanospirillaceae</taxon>
        <taxon>Marinomonas</taxon>
    </lineage>
</organism>
<proteinExistence type="predicted"/>
<accession>A0A366J242</accession>
<sequence>MPEIDALLGLSFCLYFFDDQQHKLPHLHVKYGGYELIIAIETSECLEGYLPNKQRKRAEAHISMYREQLMQMWGKAVKGENPGKLEGVC</sequence>
<dbReference type="Pfam" id="PF13711">
    <property type="entry name" value="DUF4160"/>
    <property type="match status" value="1"/>
</dbReference>
<dbReference type="Proteomes" id="UP000252792">
    <property type="component" value="Unassembled WGS sequence"/>
</dbReference>
<dbReference type="EMBL" id="QNSE01000010">
    <property type="protein sequence ID" value="RBP81121.1"/>
    <property type="molecule type" value="Genomic_DNA"/>
</dbReference>
<comment type="caution">
    <text evidence="1">The sequence shown here is derived from an EMBL/GenBank/DDBJ whole genome shotgun (WGS) entry which is preliminary data.</text>
</comment>
<evidence type="ECO:0000313" key="1">
    <source>
        <dbReference type="EMBL" id="RBP81121.1"/>
    </source>
</evidence>